<dbReference type="EMBL" id="JAKRYL010000001">
    <property type="protein sequence ID" value="MCL7745684.1"/>
    <property type="molecule type" value="Genomic_DNA"/>
</dbReference>
<dbReference type="InterPro" id="IPR011053">
    <property type="entry name" value="Single_hybrid_motif"/>
</dbReference>
<proteinExistence type="predicted"/>
<dbReference type="Proteomes" id="UP001139150">
    <property type="component" value="Unassembled WGS sequence"/>
</dbReference>
<keyword evidence="2" id="KW-1185">Reference proteome</keyword>
<dbReference type="Gene3D" id="2.40.50.100">
    <property type="match status" value="1"/>
</dbReference>
<evidence type="ECO:0000313" key="2">
    <source>
        <dbReference type="Proteomes" id="UP001139150"/>
    </source>
</evidence>
<reference evidence="1" key="1">
    <citation type="submission" date="2022-02" db="EMBL/GenBank/DDBJ databases">
        <title>Halalkalibacter sp. nov. isolated from Lonar Lake, India.</title>
        <authorList>
            <person name="Joshi A."/>
            <person name="Thite S."/>
            <person name="Lodha T."/>
        </authorList>
    </citation>
    <scope>NUCLEOTIDE SEQUENCE</scope>
    <source>
        <strain evidence="1">MEB205</strain>
    </source>
</reference>
<dbReference type="SUPFAM" id="SSF51230">
    <property type="entry name" value="Single hybrid motif"/>
    <property type="match status" value="1"/>
</dbReference>
<dbReference type="AlphaFoldDB" id="A0A9X1ZUC6"/>
<sequence length="83" mass="9172">MNTYRTVVSVCNGTIDEIYVNEGAYVHEWEPLFLLKTNEGVLKKIEIGGGGNISSLNVKQGDRVIHDMTLAILKEDDFPSGCD</sequence>
<accession>A0A9X1ZUC6</accession>
<protein>
    <recommendedName>
        <fullName evidence="3">Lipoyl-binding domain-containing protein</fullName>
    </recommendedName>
</protein>
<name>A0A9X1ZUC6_9BACI</name>
<evidence type="ECO:0000313" key="1">
    <source>
        <dbReference type="EMBL" id="MCL7745684.1"/>
    </source>
</evidence>
<comment type="caution">
    <text evidence="1">The sequence shown here is derived from an EMBL/GenBank/DDBJ whole genome shotgun (WGS) entry which is preliminary data.</text>
</comment>
<dbReference type="RefSeq" id="WP_250094617.1">
    <property type="nucleotide sequence ID" value="NZ_JAKRYL010000001.1"/>
</dbReference>
<evidence type="ECO:0008006" key="3">
    <source>
        <dbReference type="Google" id="ProtNLM"/>
    </source>
</evidence>
<organism evidence="1 2">
    <name type="scientific">Halalkalibacter alkaliphilus</name>
    <dbReference type="NCBI Taxonomy" id="2917993"/>
    <lineage>
        <taxon>Bacteria</taxon>
        <taxon>Bacillati</taxon>
        <taxon>Bacillota</taxon>
        <taxon>Bacilli</taxon>
        <taxon>Bacillales</taxon>
        <taxon>Bacillaceae</taxon>
        <taxon>Halalkalibacter</taxon>
    </lineage>
</organism>
<gene>
    <name evidence="1" type="ORF">MF646_01000</name>
</gene>